<comment type="similarity">
    <text evidence="3">Belongs to the complex I NDUFB11 subunit family.</text>
</comment>
<dbReference type="GO" id="GO:0005743">
    <property type="term" value="C:mitochondrial inner membrane"/>
    <property type="evidence" value="ECO:0007669"/>
    <property type="project" value="UniProtKB-SubCell"/>
</dbReference>
<evidence type="ECO:0000256" key="7">
    <source>
        <dbReference type="ARBA" id="ARBA00022692"/>
    </source>
</evidence>
<feature type="region of interest" description="Disordered" evidence="17">
    <location>
        <begin position="1"/>
        <end position="57"/>
    </location>
</feature>
<evidence type="ECO:0000256" key="11">
    <source>
        <dbReference type="ARBA" id="ARBA00022989"/>
    </source>
</evidence>
<protein>
    <recommendedName>
        <fullName evidence="4">NADH dehydrogenase [ubiquinone] 1 beta subcomplex subunit 11, mitochondrial</fullName>
    </recommendedName>
    <alternativeName>
        <fullName evidence="15">Complex I-ESSS</fullName>
    </alternativeName>
    <alternativeName>
        <fullName evidence="14">NADH-ubiquinone oxidoreductase ESSS subunit</fullName>
    </alternativeName>
</protein>
<evidence type="ECO:0000313" key="18">
    <source>
        <dbReference type="Ensembl" id="ENSSMRP00000028645.1"/>
    </source>
</evidence>
<evidence type="ECO:0000256" key="8">
    <source>
        <dbReference type="ARBA" id="ARBA00022792"/>
    </source>
</evidence>
<evidence type="ECO:0000256" key="9">
    <source>
        <dbReference type="ARBA" id="ARBA00022946"/>
    </source>
</evidence>
<proteinExistence type="inferred from homology"/>
<name>A0A8D0EAZ3_SALMN</name>
<keyword evidence="6" id="KW-0679">Respiratory chain</keyword>
<dbReference type="Proteomes" id="UP000694421">
    <property type="component" value="Unplaced"/>
</dbReference>
<organism evidence="18 19">
    <name type="scientific">Salvator merianae</name>
    <name type="common">Argentine black and white tegu</name>
    <name type="synonym">Tupinambis merianae</name>
    <dbReference type="NCBI Taxonomy" id="96440"/>
    <lineage>
        <taxon>Eukaryota</taxon>
        <taxon>Metazoa</taxon>
        <taxon>Chordata</taxon>
        <taxon>Craniata</taxon>
        <taxon>Vertebrata</taxon>
        <taxon>Euteleostomi</taxon>
        <taxon>Lepidosauria</taxon>
        <taxon>Squamata</taxon>
        <taxon>Bifurcata</taxon>
        <taxon>Unidentata</taxon>
        <taxon>Episquamata</taxon>
        <taxon>Laterata</taxon>
        <taxon>Teiioidea</taxon>
        <taxon>Teiidae</taxon>
        <taxon>Salvator</taxon>
    </lineage>
</organism>
<dbReference type="Pfam" id="PF10183">
    <property type="entry name" value="ESSS"/>
    <property type="match status" value="1"/>
</dbReference>
<evidence type="ECO:0000256" key="17">
    <source>
        <dbReference type="SAM" id="MobiDB-lite"/>
    </source>
</evidence>
<reference evidence="18" key="1">
    <citation type="submission" date="2025-08" db="UniProtKB">
        <authorList>
            <consortium name="Ensembl"/>
        </authorList>
    </citation>
    <scope>IDENTIFICATION</scope>
</reference>
<reference evidence="18" key="2">
    <citation type="submission" date="2025-09" db="UniProtKB">
        <authorList>
            <consortium name="Ensembl"/>
        </authorList>
    </citation>
    <scope>IDENTIFICATION</scope>
</reference>
<evidence type="ECO:0000256" key="12">
    <source>
        <dbReference type="ARBA" id="ARBA00023128"/>
    </source>
</evidence>
<keyword evidence="11" id="KW-1133">Transmembrane helix</keyword>
<evidence type="ECO:0000256" key="3">
    <source>
        <dbReference type="ARBA" id="ARBA00008915"/>
    </source>
</evidence>
<evidence type="ECO:0000256" key="5">
    <source>
        <dbReference type="ARBA" id="ARBA00022448"/>
    </source>
</evidence>
<comment type="subunit">
    <text evidence="16">Complex I is composed of 45 different subunits. Interacts with BCAP31.</text>
</comment>
<dbReference type="Ensembl" id="ENSSMRT00000033398.1">
    <property type="protein sequence ID" value="ENSSMRP00000028645.1"/>
    <property type="gene ID" value="ENSSMRG00000022014.1"/>
</dbReference>
<keyword evidence="10" id="KW-0249">Electron transport</keyword>
<comment type="subcellular location">
    <subcellularLocation>
        <location evidence="2">Mitochondrion inner membrane</location>
        <topology evidence="2">Single-pass membrane protein</topology>
    </subcellularLocation>
</comment>
<accession>A0A8D0EAZ3</accession>
<evidence type="ECO:0000256" key="4">
    <source>
        <dbReference type="ARBA" id="ARBA00018632"/>
    </source>
</evidence>
<dbReference type="InterPro" id="IPR019329">
    <property type="entry name" value="NADH_UbQ_OxRdtase_ESSS_su"/>
</dbReference>
<keyword evidence="5" id="KW-0813">Transport</keyword>
<evidence type="ECO:0000313" key="19">
    <source>
        <dbReference type="Proteomes" id="UP000694421"/>
    </source>
</evidence>
<keyword evidence="9" id="KW-0809">Transit peptide</keyword>
<feature type="compositionally biased region" description="Basic and acidic residues" evidence="17">
    <location>
        <begin position="46"/>
        <end position="55"/>
    </location>
</feature>
<evidence type="ECO:0000256" key="6">
    <source>
        <dbReference type="ARBA" id="ARBA00022660"/>
    </source>
</evidence>
<evidence type="ECO:0000256" key="10">
    <source>
        <dbReference type="ARBA" id="ARBA00022982"/>
    </source>
</evidence>
<sequence>GPAESVPLRSGSSGPEGPSCPSAWSSSEDSEDSASSGTGMLPMEPAPKHETKEELSPFIKNPEYHGFDDDSVIDAWDMHLLKKKYWDFFMIWSKIRWTSLPGPTSVPSL</sequence>
<evidence type="ECO:0000256" key="13">
    <source>
        <dbReference type="ARBA" id="ARBA00023136"/>
    </source>
</evidence>
<evidence type="ECO:0000256" key="16">
    <source>
        <dbReference type="ARBA" id="ARBA00046528"/>
    </source>
</evidence>
<keyword evidence="19" id="KW-1185">Reference proteome</keyword>
<keyword evidence="13" id="KW-0472">Membrane</keyword>
<keyword evidence="12" id="KW-0496">Mitochondrion</keyword>
<evidence type="ECO:0000256" key="15">
    <source>
        <dbReference type="ARBA" id="ARBA00031387"/>
    </source>
</evidence>
<keyword evidence="8" id="KW-0999">Mitochondrion inner membrane</keyword>
<keyword evidence="7" id="KW-0812">Transmembrane</keyword>
<feature type="compositionally biased region" description="Low complexity" evidence="17">
    <location>
        <begin position="10"/>
        <end position="27"/>
    </location>
</feature>
<evidence type="ECO:0000256" key="1">
    <source>
        <dbReference type="ARBA" id="ARBA00003195"/>
    </source>
</evidence>
<evidence type="ECO:0000256" key="2">
    <source>
        <dbReference type="ARBA" id="ARBA00004434"/>
    </source>
</evidence>
<comment type="function">
    <text evidence="1">Accessory subunit of the mitochondrial membrane respiratory chain NADH dehydrogenase (Complex I), that is believed not to be involved in catalysis. Complex I functions in the transfer of electrons from NADH to the respiratory chain. The immediate electron acceptor for the enzyme is believed to be ubiquinone.</text>
</comment>
<evidence type="ECO:0000256" key="14">
    <source>
        <dbReference type="ARBA" id="ARBA00030753"/>
    </source>
</evidence>
<dbReference type="AlphaFoldDB" id="A0A8D0EAZ3"/>